<dbReference type="EMBL" id="VAFM01000002">
    <property type="protein sequence ID" value="TKW60780.1"/>
    <property type="molecule type" value="Genomic_DNA"/>
</dbReference>
<comment type="caution">
    <text evidence="1">The sequence shown here is derived from an EMBL/GenBank/DDBJ whole genome shotgun (WGS) entry which is preliminary data.</text>
</comment>
<name>A0A6N4RCG4_BLAVI</name>
<sequence>MVDYVVEHTAGMTALRQLLRSLDATEHSFILITKNDMPSPAQKEIFTQFLDNFEEVASVTDDEWDIGLLKIVCTPSVIIAILENDDLLIDLRAVSYDPPAQLH</sequence>
<organism evidence="1 2">
    <name type="scientific">Blastochloris viridis</name>
    <name type="common">Rhodopseudomonas viridis</name>
    <dbReference type="NCBI Taxonomy" id="1079"/>
    <lineage>
        <taxon>Bacteria</taxon>
        <taxon>Pseudomonadati</taxon>
        <taxon>Pseudomonadota</taxon>
        <taxon>Alphaproteobacteria</taxon>
        <taxon>Hyphomicrobiales</taxon>
        <taxon>Blastochloridaceae</taxon>
        <taxon>Blastochloris</taxon>
    </lineage>
</organism>
<gene>
    <name evidence="1" type="ORF">DI628_07775</name>
</gene>
<proteinExistence type="predicted"/>
<dbReference type="Proteomes" id="UP000320948">
    <property type="component" value="Unassembled WGS sequence"/>
</dbReference>
<reference evidence="1 2" key="1">
    <citation type="journal article" date="2017" name="Nat. Commun.">
        <title>In situ click chemistry generation of cyclooxygenase-2 inhibitors.</title>
        <authorList>
            <person name="Bhardwaj A."/>
            <person name="Kaur J."/>
            <person name="Wuest M."/>
            <person name="Wuest F."/>
        </authorList>
    </citation>
    <scope>NUCLEOTIDE SEQUENCE [LARGE SCALE GENOMIC DNA]</scope>
    <source>
        <strain evidence="1">S2_018_000_R2_106</strain>
    </source>
</reference>
<accession>A0A6N4RCG4</accession>
<dbReference type="AlphaFoldDB" id="A0A6N4RCG4"/>
<evidence type="ECO:0000313" key="2">
    <source>
        <dbReference type="Proteomes" id="UP000320948"/>
    </source>
</evidence>
<protein>
    <submittedName>
        <fullName evidence="1">Uncharacterized protein</fullName>
    </submittedName>
</protein>
<evidence type="ECO:0000313" key="1">
    <source>
        <dbReference type="EMBL" id="TKW60780.1"/>
    </source>
</evidence>